<name>A0ABZ2YEH2_9MOLU</name>
<keyword evidence="1" id="KW-0472">Membrane</keyword>
<keyword evidence="1" id="KW-1133">Transmembrane helix</keyword>
<sequence>MQIKQSEKIFIWVFMGLFTLALFLVYFINANKYKNRKKYFYTSDGFFVNGRKRLLES</sequence>
<proteinExistence type="predicted"/>
<keyword evidence="3" id="KW-1185">Reference proteome</keyword>
<evidence type="ECO:0000313" key="3">
    <source>
        <dbReference type="Proteomes" id="UP001470586"/>
    </source>
</evidence>
<dbReference type="RefSeq" id="WP_341833673.1">
    <property type="nucleotide sequence ID" value="NZ_CP128397.1"/>
</dbReference>
<keyword evidence="1" id="KW-0812">Transmembrane</keyword>
<evidence type="ECO:0000256" key="1">
    <source>
        <dbReference type="SAM" id="Phobius"/>
    </source>
</evidence>
<dbReference type="EMBL" id="CP128397">
    <property type="protein sequence ID" value="WZN38311.1"/>
    <property type="molecule type" value="Genomic_DNA"/>
</dbReference>
<feature type="transmembrane region" description="Helical" evidence="1">
    <location>
        <begin position="9"/>
        <end position="28"/>
    </location>
</feature>
<gene>
    <name evidence="2" type="ORF">M33023_01150</name>
</gene>
<dbReference type="Proteomes" id="UP001470586">
    <property type="component" value="Chromosome"/>
</dbReference>
<reference evidence="2" key="1">
    <citation type="submission" date="2023-06" db="EMBL/GenBank/DDBJ databases">
        <title>Complete Genome of Candidatus Phytoplasma asteris M33.</title>
        <authorList>
            <person name="Toth R."/>
            <person name="Ilic A.-M."/>
            <person name="Huettel B."/>
            <person name="Duduk B."/>
            <person name="Kube M."/>
        </authorList>
    </citation>
    <scope>NUCLEOTIDE SEQUENCE [LARGE SCALE GENOMIC DNA]</scope>
    <source>
        <strain evidence="2">M33</strain>
    </source>
</reference>
<protein>
    <submittedName>
        <fullName evidence="2">Uncharacterized protein</fullName>
    </submittedName>
</protein>
<accession>A0ABZ2YEH2</accession>
<organism evidence="2 3">
    <name type="scientific">Candidatus Phytoplasma asteris</name>
    <dbReference type="NCBI Taxonomy" id="85620"/>
    <lineage>
        <taxon>Bacteria</taxon>
        <taxon>Bacillati</taxon>
        <taxon>Mycoplasmatota</taxon>
        <taxon>Mollicutes</taxon>
        <taxon>Acholeplasmatales</taxon>
        <taxon>Acholeplasmataceae</taxon>
        <taxon>Candidatus Phytoplasma</taxon>
        <taxon>16SrI (Aster yellows group)</taxon>
    </lineage>
</organism>
<evidence type="ECO:0000313" key="2">
    <source>
        <dbReference type="EMBL" id="WZN38311.1"/>
    </source>
</evidence>